<dbReference type="Proteomes" id="UP000179627">
    <property type="component" value="Unassembled WGS sequence"/>
</dbReference>
<dbReference type="SUPFAM" id="SSF52218">
    <property type="entry name" value="Flavoproteins"/>
    <property type="match status" value="1"/>
</dbReference>
<accession>A0A1S1RDI9</accession>
<organism evidence="3 4">
    <name type="scientific">Parafrankia colletiae</name>
    <dbReference type="NCBI Taxonomy" id="573497"/>
    <lineage>
        <taxon>Bacteria</taxon>
        <taxon>Bacillati</taxon>
        <taxon>Actinomycetota</taxon>
        <taxon>Actinomycetes</taxon>
        <taxon>Frankiales</taxon>
        <taxon>Frankiaceae</taxon>
        <taxon>Parafrankia</taxon>
    </lineage>
</organism>
<feature type="compositionally biased region" description="Low complexity" evidence="1">
    <location>
        <begin position="31"/>
        <end position="44"/>
    </location>
</feature>
<keyword evidence="4" id="KW-1185">Reference proteome</keyword>
<proteinExistence type="predicted"/>
<dbReference type="PANTHER" id="PTHR30543:SF21">
    <property type="entry name" value="NAD(P)H-DEPENDENT FMN REDUCTASE LOT6"/>
    <property type="match status" value="1"/>
</dbReference>
<dbReference type="InterPro" id="IPR050712">
    <property type="entry name" value="NAD(P)H-dep_reductase"/>
</dbReference>
<dbReference type="AlphaFoldDB" id="A0A1S1RDI9"/>
<evidence type="ECO:0000256" key="1">
    <source>
        <dbReference type="SAM" id="MobiDB-lite"/>
    </source>
</evidence>
<evidence type="ECO:0000313" key="3">
    <source>
        <dbReference type="EMBL" id="OHV44147.1"/>
    </source>
</evidence>
<dbReference type="RefSeq" id="WP_071082615.1">
    <property type="nucleotide sequence ID" value="NZ_MBLM01000025.1"/>
</dbReference>
<dbReference type="EMBL" id="MBLM01000025">
    <property type="protein sequence ID" value="OHV44147.1"/>
    <property type="molecule type" value="Genomic_DNA"/>
</dbReference>
<dbReference type="Gene3D" id="3.40.50.360">
    <property type="match status" value="1"/>
</dbReference>
<dbReference type="GO" id="GO:0005829">
    <property type="term" value="C:cytosol"/>
    <property type="evidence" value="ECO:0007669"/>
    <property type="project" value="TreeGrafter"/>
</dbReference>
<protein>
    <submittedName>
        <fullName evidence="3">NADPH-dependent FMN reductase</fullName>
    </submittedName>
</protein>
<dbReference type="Pfam" id="PF03358">
    <property type="entry name" value="FMN_red"/>
    <property type="match status" value="1"/>
</dbReference>
<comment type="caution">
    <text evidence="3">The sequence shown here is derived from an EMBL/GenBank/DDBJ whole genome shotgun (WGS) entry which is preliminary data.</text>
</comment>
<name>A0A1S1RDI9_9ACTN</name>
<dbReference type="InterPro" id="IPR005025">
    <property type="entry name" value="FMN_Rdtase-like_dom"/>
</dbReference>
<dbReference type="GO" id="GO:0010181">
    <property type="term" value="F:FMN binding"/>
    <property type="evidence" value="ECO:0007669"/>
    <property type="project" value="TreeGrafter"/>
</dbReference>
<sequence length="253" mass="26272">MVDAHGAYPGNGDSHPYPGSGEPLAQRRGRTGPPLTRPTDTGAGGVADLAALGVIGPPPTRAERRRRPTIVGIGGATRPESTTLRALETVLGSMAAAGAETVLLGSADIDLPMYVPEQQKRTPAARRLISEVARADGVVIATPGYHGGMSGLVKNALDYLEDLRGAPRPYLDGRVVGLIVCADGPQTAGTTLTALRSSIHALRGWPTPLGVSIDTSSAPFGPNGEVLDRRAASHLETLTDQVMGFAYAWSQVI</sequence>
<evidence type="ECO:0000313" key="4">
    <source>
        <dbReference type="Proteomes" id="UP000179627"/>
    </source>
</evidence>
<dbReference type="InterPro" id="IPR029039">
    <property type="entry name" value="Flavoprotein-like_sf"/>
</dbReference>
<dbReference type="PANTHER" id="PTHR30543">
    <property type="entry name" value="CHROMATE REDUCTASE"/>
    <property type="match status" value="1"/>
</dbReference>
<reference evidence="4" key="1">
    <citation type="submission" date="2016-07" db="EMBL/GenBank/DDBJ databases">
        <title>Sequence Frankia sp. strain CcI1.17.</title>
        <authorList>
            <person name="Ghodhbane-Gtari F."/>
            <person name="Swanson E."/>
            <person name="Gueddou A."/>
            <person name="Morris K."/>
            <person name="Hezbri K."/>
            <person name="Ktari A."/>
            <person name="Nouioui I."/>
            <person name="Abebe-Akele F."/>
            <person name="Simpson S."/>
            <person name="Thomas K."/>
            <person name="Gtari M."/>
            <person name="Tisa L.S."/>
            <person name="Hurst S."/>
        </authorList>
    </citation>
    <scope>NUCLEOTIDE SEQUENCE [LARGE SCALE GENOMIC DNA]</scope>
    <source>
        <strain evidence="4">Cc1.17</strain>
    </source>
</reference>
<gene>
    <name evidence="3" type="ORF">CC117_10865</name>
</gene>
<feature type="domain" description="NADPH-dependent FMN reductase-like" evidence="2">
    <location>
        <begin position="69"/>
        <end position="212"/>
    </location>
</feature>
<dbReference type="GO" id="GO:0016491">
    <property type="term" value="F:oxidoreductase activity"/>
    <property type="evidence" value="ECO:0007669"/>
    <property type="project" value="InterPro"/>
</dbReference>
<feature type="region of interest" description="Disordered" evidence="1">
    <location>
        <begin position="1"/>
        <end position="44"/>
    </location>
</feature>
<evidence type="ECO:0000259" key="2">
    <source>
        <dbReference type="Pfam" id="PF03358"/>
    </source>
</evidence>